<organism evidence="3 4">
    <name type="scientific">Basidiobolus meristosporus CBS 931.73</name>
    <dbReference type="NCBI Taxonomy" id="1314790"/>
    <lineage>
        <taxon>Eukaryota</taxon>
        <taxon>Fungi</taxon>
        <taxon>Fungi incertae sedis</taxon>
        <taxon>Zoopagomycota</taxon>
        <taxon>Entomophthoromycotina</taxon>
        <taxon>Basidiobolomycetes</taxon>
        <taxon>Basidiobolales</taxon>
        <taxon>Basidiobolaceae</taxon>
        <taxon>Basidiobolus</taxon>
    </lineage>
</organism>
<dbReference type="InParanoid" id="A0A1Y1X639"/>
<reference evidence="3 4" key="1">
    <citation type="submission" date="2016-07" db="EMBL/GenBank/DDBJ databases">
        <title>Pervasive Adenine N6-methylation of Active Genes in Fungi.</title>
        <authorList>
            <consortium name="DOE Joint Genome Institute"/>
            <person name="Mondo S.J."/>
            <person name="Dannebaum R.O."/>
            <person name="Kuo R.C."/>
            <person name="Labutti K."/>
            <person name="Haridas S."/>
            <person name="Kuo A."/>
            <person name="Salamov A."/>
            <person name="Ahrendt S.R."/>
            <person name="Lipzen A."/>
            <person name="Sullivan W."/>
            <person name="Andreopoulos W.B."/>
            <person name="Clum A."/>
            <person name="Lindquist E."/>
            <person name="Daum C."/>
            <person name="Ramamoorthy G.K."/>
            <person name="Gryganskyi A."/>
            <person name="Culley D."/>
            <person name="Magnuson J.K."/>
            <person name="James T.Y."/>
            <person name="O'Malley M.A."/>
            <person name="Stajich J.E."/>
            <person name="Spatafora J.W."/>
            <person name="Visel A."/>
            <person name="Grigoriev I.V."/>
        </authorList>
    </citation>
    <scope>NUCLEOTIDE SEQUENCE [LARGE SCALE GENOMIC DNA]</scope>
    <source>
        <strain evidence="3 4">CBS 931.73</strain>
    </source>
</reference>
<accession>A0A1Y1X639</accession>
<feature type="region of interest" description="Disordered" evidence="1">
    <location>
        <begin position="1"/>
        <end position="187"/>
    </location>
</feature>
<evidence type="ECO:0000256" key="2">
    <source>
        <dbReference type="SAM" id="Phobius"/>
    </source>
</evidence>
<keyword evidence="2" id="KW-0472">Membrane</keyword>
<keyword evidence="4" id="KW-1185">Reference proteome</keyword>
<feature type="compositionally biased region" description="Basic and acidic residues" evidence="1">
    <location>
        <begin position="125"/>
        <end position="134"/>
    </location>
</feature>
<keyword evidence="2" id="KW-1133">Transmembrane helix</keyword>
<name>A0A1Y1X639_9FUNG</name>
<feature type="compositionally biased region" description="Polar residues" evidence="1">
    <location>
        <begin position="98"/>
        <end position="113"/>
    </location>
</feature>
<gene>
    <name evidence="3" type="ORF">K493DRAFT_412008</name>
</gene>
<comment type="caution">
    <text evidence="3">The sequence shown here is derived from an EMBL/GenBank/DDBJ whole genome shotgun (WGS) entry which is preliminary data.</text>
</comment>
<evidence type="ECO:0000313" key="3">
    <source>
        <dbReference type="EMBL" id="ORX81253.1"/>
    </source>
</evidence>
<sequence length="396" mass="44197">MPKPSHAKMGQLSNPPSAPIPPSTTPKNPFSSEEDSDSSSHSTHTQPSRSAEPGLGAPPRFRESPYAVPKLQQQQRDRFPPRLAAQRNRSYSTTSSTNLSIHKSPPSVNSFRINPNPPTHRASSRQREPLESRPAETVLMDQGEAKSRSGNVTFDTASDIPLEELDESRDRYSRELPPGFGDDESRSSYELLEAYEDSEKRGRQSKRAKAWPFCCIPCCTAKFCVSITFIIFVGAIIVLCVFLPRVPSSAIMSIQVVGEPMVSGVADQEPPYTFNVSTSLSVVFNNINQYPVTISNLDVNAFPKDGYALLGHTTVRNIYLPSNRMTFVNIPLNMSYVWYQSEDKVWTAFAFACKPELIYLSQKNLMPLRFTNTISVHGLVKKTPIQWQGEFVCPDQ</sequence>
<proteinExistence type="predicted"/>
<dbReference type="AlphaFoldDB" id="A0A1Y1X639"/>
<feature type="transmembrane region" description="Helical" evidence="2">
    <location>
        <begin position="225"/>
        <end position="243"/>
    </location>
</feature>
<evidence type="ECO:0000313" key="4">
    <source>
        <dbReference type="Proteomes" id="UP000193498"/>
    </source>
</evidence>
<dbReference type="Proteomes" id="UP000193498">
    <property type="component" value="Unassembled WGS sequence"/>
</dbReference>
<keyword evidence="2" id="KW-0812">Transmembrane</keyword>
<protein>
    <submittedName>
        <fullName evidence="3">Uncharacterized protein</fullName>
    </submittedName>
</protein>
<dbReference type="EMBL" id="MCFE01000710">
    <property type="protein sequence ID" value="ORX81253.1"/>
    <property type="molecule type" value="Genomic_DNA"/>
</dbReference>
<evidence type="ECO:0000256" key="1">
    <source>
        <dbReference type="SAM" id="MobiDB-lite"/>
    </source>
</evidence>